<dbReference type="Pfam" id="PF18152">
    <property type="entry name" value="DAHP_snth_FXD"/>
    <property type="match status" value="1"/>
</dbReference>
<evidence type="ECO:0000259" key="2">
    <source>
        <dbReference type="Pfam" id="PF00793"/>
    </source>
</evidence>
<feature type="domain" description="DAHP synthetase I/KDSA" evidence="2">
    <location>
        <begin position="85"/>
        <end position="328"/>
    </location>
</feature>
<gene>
    <name evidence="4" type="primary">aroF</name>
    <name evidence="4" type="ORF">KJB30_08415</name>
</gene>
<reference evidence="4 5" key="1">
    <citation type="submission" date="2021-05" db="EMBL/GenBank/DDBJ databases">
        <title>The draft genome of Geobacter chapellei DSM 13688.</title>
        <authorList>
            <person name="Xu Z."/>
            <person name="Masuda Y."/>
            <person name="Itoh H."/>
            <person name="Senoo K."/>
        </authorList>
    </citation>
    <scope>NUCLEOTIDE SEQUENCE [LARGE SCALE GENOMIC DNA]</scope>
    <source>
        <strain evidence="4 5">DSM 13688</strain>
    </source>
</reference>
<feature type="domain" description="DAHP synthase ferredoxin-like" evidence="3">
    <location>
        <begin position="1"/>
        <end position="68"/>
    </location>
</feature>
<name>A0ABS5U809_9BACT</name>
<dbReference type="EC" id="2.5.1.54" evidence="4"/>
<dbReference type="GO" id="GO:0003849">
    <property type="term" value="F:3-deoxy-7-phosphoheptulonate synthase activity"/>
    <property type="evidence" value="ECO:0007669"/>
    <property type="project" value="UniProtKB-EC"/>
</dbReference>
<dbReference type="InterPro" id="IPR052899">
    <property type="entry name" value="Class-I_DAHP_synthase"/>
</dbReference>
<dbReference type="NCBIfam" id="NF009239">
    <property type="entry name" value="PRK12595.1"/>
    <property type="match status" value="1"/>
</dbReference>
<dbReference type="InterPro" id="IPR013785">
    <property type="entry name" value="Aldolase_TIM"/>
</dbReference>
<comment type="caution">
    <text evidence="4">The sequence shown here is derived from an EMBL/GenBank/DDBJ whole genome shotgun (WGS) entry which is preliminary data.</text>
</comment>
<sequence>MIIVMKAGAAKKDRDEVLKRIRELGYRPHVIHGEIRDVIGAVGDERGKTVLQSIESMHGVENVVPILQPYKLASKEVRKEPSVVRISDEVSIGGDRLIIMAGPCSVESEQQIMESALAVKKAGAHILRGGAFKPRTSPYSFQGLEEDGLKLLAKARDLTGLPVVTEVINPETADLVAEYADILQIGARNSQNFALLKKVGQLKRPVLLKRGMSMTIQEFLMSAEYIMSEGNQSVILCERGIRTFETATRNTLDLSAIPVLKEKTHLPVVIDPSHGTGNHHYVAPMCFAAAAAGADGLIVEVHPDPEHASSDGPQSLKPAKFDRMMEKLKLFAEAAGKTL</sequence>
<proteinExistence type="predicted"/>
<dbReference type="PANTHER" id="PTHR43018">
    <property type="entry name" value="PHOSPHO-2-DEHYDRO-3-DEOXYHEPTONATE ALDOLASE"/>
    <property type="match status" value="1"/>
</dbReference>
<dbReference type="PANTHER" id="PTHR43018:SF3">
    <property type="entry name" value="CARBOXYSOME FORMATION PROTEIN"/>
    <property type="match status" value="1"/>
</dbReference>
<evidence type="ECO:0000313" key="5">
    <source>
        <dbReference type="Proteomes" id="UP000784128"/>
    </source>
</evidence>
<evidence type="ECO:0000259" key="3">
    <source>
        <dbReference type="Pfam" id="PF18152"/>
    </source>
</evidence>
<dbReference type="InterPro" id="IPR006268">
    <property type="entry name" value="DAHP_syn_2"/>
</dbReference>
<keyword evidence="5" id="KW-1185">Reference proteome</keyword>
<dbReference type="InterPro" id="IPR006218">
    <property type="entry name" value="DAHP1/KDSA"/>
</dbReference>
<dbReference type="Gene3D" id="3.20.20.70">
    <property type="entry name" value="Aldolase class I"/>
    <property type="match status" value="1"/>
</dbReference>
<dbReference type="RefSeq" id="WP_214297962.1">
    <property type="nucleotide sequence ID" value="NZ_JAHDYS010000006.1"/>
</dbReference>
<evidence type="ECO:0000256" key="1">
    <source>
        <dbReference type="ARBA" id="ARBA00022679"/>
    </source>
</evidence>
<keyword evidence="1 4" id="KW-0808">Transferase</keyword>
<protein>
    <submittedName>
        <fullName evidence="4">3-deoxy-7-phosphoheptulonate synthase</fullName>
        <ecNumber evidence="4">2.5.1.54</ecNumber>
    </submittedName>
</protein>
<dbReference type="Gene3D" id="3.30.70.1140">
    <property type="entry name" value="Phospho-2-dehydro-3-deoxyheptonate aldolase, domain 1"/>
    <property type="match status" value="1"/>
</dbReference>
<dbReference type="NCBIfam" id="TIGR01361">
    <property type="entry name" value="DAHP_synth_Bsub"/>
    <property type="match status" value="1"/>
</dbReference>
<evidence type="ECO:0000313" key="4">
    <source>
        <dbReference type="EMBL" id="MBT1071802.1"/>
    </source>
</evidence>
<dbReference type="EMBL" id="JAHDYS010000006">
    <property type="protein sequence ID" value="MBT1071802.1"/>
    <property type="molecule type" value="Genomic_DNA"/>
</dbReference>
<dbReference type="Pfam" id="PF00793">
    <property type="entry name" value="DAHP_synth_1"/>
    <property type="match status" value="1"/>
</dbReference>
<dbReference type="InterPro" id="IPR041071">
    <property type="entry name" value="DAHP_snth_FXD"/>
</dbReference>
<dbReference type="SUPFAM" id="SSF51569">
    <property type="entry name" value="Aldolase"/>
    <property type="match status" value="1"/>
</dbReference>
<organism evidence="4 5">
    <name type="scientific">Pelotalea chapellei</name>
    <dbReference type="NCBI Taxonomy" id="44671"/>
    <lineage>
        <taxon>Bacteria</taxon>
        <taxon>Pseudomonadati</taxon>
        <taxon>Thermodesulfobacteriota</taxon>
        <taxon>Desulfuromonadia</taxon>
        <taxon>Geobacterales</taxon>
        <taxon>Geobacteraceae</taxon>
        <taxon>Pelotalea</taxon>
    </lineage>
</organism>
<dbReference type="Proteomes" id="UP000784128">
    <property type="component" value="Unassembled WGS sequence"/>
</dbReference>
<dbReference type="NCBIfam" id="NF006421">
    <property type="entry name" value="PRK08673.1"/>
    <property type="match status" value="1"/>
</dbReference>
<accession>A0ABS5U809</accession>